<dbReference type="InterPro" id="IPR008047">
    <property type="entry name" value="MCM_4"/>
</dbReference>
<comment type="similarity">
    <text evidence="2 12">Belongs to the MCM family.</text>
</comment>
<comment type="subcellular location">
    <subcellularLocation>
        <location evidence="1">Nucleus</location>
    </subcellularLocation>
</comment>
<dbReference type="GO" id="GO:1902975">
    <property type="term" value="P:mitotic DNA replication initiation"/>
    <property type="evidence" value="ECO:0007669"/>
    <property type="project" value="TreeGrafter"/>
</dbReference>
<dbReference type="InterPro" id="IPR018525">
    <property type="entry name" value="MCM_CS"/>
</dbReference>
<dbReference type="GO" id="GO:0017116">
    <property type="term" value="F:single-stranded DNA helicase activity"/>
    <property type="evidence" value="ECO:0007669"/>
    <property type="project" value="TreeGrafter"/>
</dbReference>
<evidence type="ECO:0000256" key="8">
    <source>
        <dbReference type="ARBA" id="ARBA00022840"/>
    </source>
</evidence>
<dbReference type="InterPro" id="IPR027925">
    <property type="entry name" value="MCM_N"/>
</dbReference>
<dbReference type="InterPro" id="IPR027417">
    <property type="entry name" value="P-loop_NTPase"/>
</dbReference>
<evidence type="ECO:0000256" key="6">
    <source>
        <dbReference type="ARBA" id="ARBA00022801"/>
    </source>
</evidence>
<evidence type="ECO:0000256" key="3">
    <source>
        <dbReference type="ARBA" id="ARBA00012551"/>
    </source>
</evidence>
<dbReference type="GO" id="GO:0003697">
    <property type="term" value="F:single-stranded DNA binding"/>
    <property type="evidence" value="ECO:0007669"/>
    <property type="project" value="TreeGrafter"/>
</dbReference>
<dbReference type="Gene3D" id="3.30.1640.10">
    <property type="entry name" value="mini-chromosome maintenance (MCM) complex, chain A, domain 1"/>
    <property type="match status" value="1"/>
</dbReference>
<dbReference type="EC" id="3.6.4.12" evidence="3"/>
<keyword evidence="10" id="KW-0539">Nucleus</keyword>
<evidence type="ECO:0000259" key="14">
    <source>
        <dbReference type="PROSITE" id="PS50051"/>
    </source>
</evidence>
<dbReference type="FunFam" id="3.40.50.300:FF:000217">
    <property type="entry name" value="DNA helicase"/>
    <property type="match status" value="1"/>
</dbReference>
<keyword evidence="9 12" id="KW-0238">DNA-binding</keyword>
<feature type="region of interest" description="Disordered" evidence="13">
    <location>
        <begin position="221"/>
        <end position="301"/>
    </location>
</feature>
<keyword evidence="16" id="KW-1185">Reference proteome</keyword>
<dbReference type="GO" id="GO:0000727">
    <property type="term" value="P:double-strand break repair via break-induced replication"/>
    <property type="evidence" value="ECO:0007669"/>
    <property type="project" value="TreeGrafter"/>
</dbReference>
<dbReference type="InterPro" id="IPR036388">
    <property type="entry name" value="WH-like_DNA-bd_sf"/>
</dbReference>
<dbReference type="GO" id="GO:0042555">
    <property type="term" value="C:MCM complex"/>
    <property type="evidence" value="ECO:0007669"/>
    <property type="project" value="InterPro"/>
</dbReference>
<proteinExistence type="inferred from homology"/>
<dbReference type="PROSITE" id="PS50051">
    <property type="entry name" value="MCM_2"/>
    <property type="match status" value="1"/>
</dbReference>
<keyword evidence="8 12" id="KW-0067">ATP-binding</keyword>
<protein>
    <recommendedName>
        <fullName evidence="3">DNA helicase</fullName>
        <ecNumber evidence="3">3.6.4.12</ecNumber>
    </recommendedName>
</protein>
<evidence type="ECO:0000256" key="7">
    <source>
        <dbReference type="ARBA" id="ARBA00022806"/>
    </source>
</evidence>
<sequence>MENQSSEMHFLLLEEVQFLKVNDDSLLQWELVDVVDAEEEFDEFDSSDSSDSCPNRAPIEEIRHLLLRESLHDHDVDGESQVESGLDVRHYDNHRRYFPHPDADDEDENDDDDGDDDGYGLDDELVPWTVSNKFGRQRMRKLGKRAFSKMHSSKKSPYLFVRPGFWRESTNHSPPYLPVIDPYSPVAAFPVSLTLASVSDILRDNKIHGFRFFSECQQRPIGNTFSSPGSRRRRRSSTPSAFATPSERRSRFASSEATPTAPRSRHGAGGGGRIPVTPTSTTDDAAASSDGGDGYDMDDSSPMVWGTNIRVEDVNDAIQRFLRDFREASSSQGEDDGLNLHTEGKYEKLIRQVIEVEGDSLDVNARDVFDHDPDLYTKMVRYPLEVLALFDLVLMNMVSRLKPMFEKHIQTRIFNLKHSTSMRNLNPSDIERMVSLKGMIIRCSSIIPEIREAIFRCLVCGFCCDPIPVERGNFNGMTNNGAHYMSEGRMSIQELHVTCSQPMQETPDQIPEGGTPHTVSLLLHDKLVDTGKPGDRVEVTGIYRAMSVRVGPTQRTVKSLFKTYIDCLHIKKTDKSRMQVEDAMDIDSGPGRNEEEVVFEEDKMARLKEISKRPDIYEILTKSLAPNIWELDDVKKGLLCQLFGGNALKLASGASFRGDINILLVGDPGTSKSQLLQYIHKLSPRGIYTSGRGSSAVGLTAYVAKDPETGETVLESGALVLSDRGICCIDEFDKMSENARSMLHEVDYILRLPILANAVMEQQTVSIAKAGIIASLNARTSVLACANPSGSRYNPRLSVIDNIHLPPTLLSRFDLIYLILDKADEQTDRRLAKHIVSLHFDNPENMEHDVLDLSTLTDYVSYARKYIHPQLSDEAAEELTRGYVEIRKRGNFPGSSKKVITATPRQIESVIRLSEALARIRFSEWVEKNDVTEAFRLLEVAMQQSATDHSTGTIDMDLITTGVSASERIRRESLLQATRNLIMEKMQIGGPSMRLLELLEELKKQETGVSEVHLNDVSL</sequence>
<dbReference type="SMART" id="SM00350">
    <property type="entry name" value="MCM"/>
    <property type="match status" value="1"/>
</dbReference>
<keyword evidence="4" id="KW-0235">DNA replication</keyword>
<evidence type="ECO:0000256" key="12">
    <source>
        <dbReference type="RuleBase" id="RU004070"/>
    </source>
</evidence>
<comment type="catalytic activity">
    <reaction evidence="11">
        <text>ATP + H2O = ADP + phosphate + H(+)</text>
        <dbReference type="Rhea" id="RHEA:13065"/>
        <dbReference type="ChEBI" id="CHEBI:15377"/>
        <dbReference type="ChEBI" id="CHEBI:15378"/>
        <dbReference type="ChEBI" id="CHEBI:30616"/>
        <dbReference type="ChEBI" id="CHEBI:43474"/>
        <dbReference type="ChEBI" id="CHEBI:456216"/>
        <dbReference type="EC" id="3.6.4.12"/>
    </reaction>
</comment>
<dbReference type="SUPFAM" id="SSF50249">
    <property type="entry name" value="Nucleic acid-binding proteins"/>
    <property type="match status" value="1"/>
</dbReference>
<organism evidence="15 16">
    <name type="scientific">Vigna mungo</name>
    <name type="common">Black gram</name>
    <name type="synonym">Phaseolus mungo</name>
    <dbReference type="NCBI Taxonomy" id="3915"/>
    <lineage>
        <taxon>Eukaryota</taxon>
        <taxon>Viridiplantae</taxon>
        <taxon>Streptophyta</taxon>
        <taxon>Embryophyta</taxon>
        <taxon>Tracheophyta</taxon>
        <taxon>Spermatophyta</taxon>
        <taxon>Magnoliopsida</taxon>
        <taxon>eudicotyledons</taxon>
        <taxon>Gunneridae</taxon>
        <taxon>Pentapetalae</taxon>
        <taxon>rosids</taxon>
        <taxon>fabids</taxon>
        <taxon>Fabales</taxon>
        <taxon>Fabaceae</taxon>
        <taxon>Papilionoideae</taxon>
        <taxon>50 kb inversion clade</taxon>
        <taxon>NPAAA clade</taxon>
        <taxon>indigoferoid/millettioid clade</taxon>
        <taxon>Phaseoleae</taxon>
        <taxon>Vigna</taxon>
    </lineage>
</organism>
<feature type="domain" description="MCM C-terminal AAA(+) ATPase" evidence="14">
    <location>
        <begin position="616"/>
        <end position="835"/>
    </location>
</feature>
<dbReference type="Pfam" id="PF14551">
    <property type="entry name" value="MCM_N"/>
    <property type="match status" value="1"/>
</dbReference>
<dbReference type="PANTHER" id="PTHR11630:SF66">
    <property type="entry name" value="DNA REPLICATION LICENSING FACTOR MCM4"/>
    <property type="match status" value="1"/>
</dbReference>
<dbReference type="PRINTS" id="PR01657">
    <property type="entry name" value="MCMFAMILY"/>
</dbReference>
<dbReference type="InterPro" id="IPR012340">
    <property type="entry name" value="NA-bd_OB-fold"/>
</dbReference>
<dbReference type="Pfam" id="PF17855">
    <property type="entry name" value="MCM_lid"/>
    <property type="match status" value="1"/>
</dbReference>
<dbReference type="PRINTS" id="PR01660">
    <property type="entry name" value="MCMPROTEIN4"/>
</dbReference>
<evidence type="ECO:0000256" key="1">
    <source>
        <dbReference type="ARBA" id="ARBA00004123"/>
    </source>
</evidence>
<keyword evidence="5 12" id="KW-0547">Nucleotide-binding</keyword>
<dbReference type="GO" id="GO:0016787">
    <property type="term" value="F:hydrolase activity"/>
    <property type="evidence" value="ECO:0007669"/>
    <property type="project" value="UniProtKB-KW"/>
</dbReference>
<dbReference type="InterPro" id="IPR031327">
    <property type="entry name" value="MCM"/>
</dbReference>
<dbReference type="GO" id="GO:0000347">
    <property type="term" value="C:THO complex"/>
    <property type="evidence" value="ECO:0007669"/>
    <property type="project" value="UniProtKB-ARBA"/>
</dbReference>
<evidence type="ECO:0000256" key="13">
    <source>
        <dbReference type="SAM" id="MobiDB-lite"/>
    </source>
</evidence>
<dbReference type="EMBL" id="CP144694">
    <property type="protein sequence ID" value="WVZ02509.1"/>
    <property type="molecule type" value="Genomic_DNA"/>
</dbReference>
<dbReference type="Pfam" id="PF17207">
    <property type="entry name" value="MCM_OB"/>
    <property type="match status" value="1"/>
</dbReference>
<dbReference type="InterPro" id="IPR001208">
    <property type="entry name" value="MCM_dom"/>
</dbReference>
<dbReference type="InterPro" id="IPR033762">
    <property type="entry name" value="MCM_OB"/>
</dbReference>
<keyword evidence="6" id="KW-0378">Hydrolase</keyword>
<feature type="compositionally biased region" description="Low complexity" evidence="13">
    <location>
        <begin position="279"/>
        <end position="290"/>
    </location>
</feature>
<dbReference type="Gene3D" id="1.10.10.10">
    <property type="entry name" value="Winged helix-like DNA-binding domain superfamily/Winged helix DNA-binding domain"/>
    <property type="match status" value="1"/>
</dbReference>
<dbReference type="PANTHER" id="PTHR11630">
    <property type="entry name" value="DNA REPLICATION LICENSING FACTOR MCM FAMILY MEMBER"/>
    <property type="match status" value="1"/>
</dbReference>
<dbReference type="Gene3D" id="2.40.50.140">
    <property type="entry name" value="Nucleic acid-binding proteins"/>
    <property type="match status" value="1"/>
</dbReference>
<dbReference type="PROSITE" id="PS00847">
    <property type="entry name" value="MCM_1"/>
    <property type="match status" value="1"/>
</dbReference>
<reference evidence="15 16" key="1">
    <citation type="journal article" date="2023" name="Life. Sci Alliance">
        <title>Evolutionary insights into 3D genome organization and epigenetic landscape of Vigna mungo.</title>
        <authorList>
            <person name="Junaid A."/>
            <person name="Singh B."/>
            <person name="Bhatia S."/>
        </authorList>
    </citation>
    <scope>NUCLEOTIDE SEQUENCE [LARGE SCALE GENOMIC DNA]</scope>
    <source>
        <strain evidence="15">Urdbean</strain>
    </source>
</reference>
<dbReference type="Gene3D" id="2.20.28.10">
    <property type="match status" value="1"/>
</dbReference>
<evidence type="ECO:0000256" key="4">
    <source>
        <dbReference type="ARBA" id="ARBA00022705"/>
    </source>
</evidence>
<dbReference type="Proteomes" id="UP001374535">
    <property type="component" value="Chromosome 7"/>
</dbReference>
<dbReference type="InterPro" id="IPR041562">
    <property type="entry name" value="MCM_lid"/>
</dbReference>
<dbReference type="Pfam" id="PF00493">
    <property type="entry name" value="MCM"/>
    <property type="match status" value="1"/>
</dbReference>
<evidence type="ECO:0000313" key="15">
    <source>
        <dbReference type="EMBL" id="WVZ02509.1"/>
    </source>
</evidence>
<dbReference type="SUPFAM" id="SSF52540">
    <property type="entry name" value="P-loop containing nucleoside triphosphate hydrolases"/>
    <property type="match status" value="1"/>
</dbReference>
<gene>
    <name evidence="15" type="ORF">V8G54_023315</name>
</gene>
<dbReference type="AlphaFoldDB" id="A0AAQ3RS39"/>
<evidence type="ECO:0000313" key="16">
    <source>
        <dbReference type="Proteomes" id="UP001374535"/>
    </source>
</evidence>
<dbReference type="CDD" id="cd17755">
    <property type="entry name" value="MCM4"/>
    <property type="match status" value="1"/>
</dbReference>
<keyword evidence="7" id="KW-0347">Helicase</keyword>
<name>A0AAQ3RS39_VIGMU</name>
<evidence type="ECO:0000256" key="5">
    <source>
        <dbReference type="ARBA" id="ARBA00022741"/>
    </source>
</evidence>
<evidence type="ECO:0000256" key="2">
    <source>
        <dbReference type="ARBA" id="ARBA00008010"/>
    </source>
</evidence>
<evidence type="ECO:0000256" key="10">
    <source>
        <dbReference type="ARBA" id="ARBA00023242"/>
    </source>
</evidence>
<feature type="region of interest" description="Disordered" evidence="13">
    <location>
        <begin position="95"/>
        <end position="123"/>
    </location>
</feature>
<feature type="compositionally biased region" description="Acidic residues" evidence="13">
    <location>
        <begin position="103"/>
        <end position="123"/>
    </location>
</feature>
<evidence type="ECO:0000256" key="11">
    <source>
        <dbReference type="ARBA" id="ARBA00047995"/>
    </source>
</evidence>
<dbReference type="Gene3D" id="3.40.50.300">
    <property type="entry name" value="P-loop containing nucleotide triphosphate hydrolases"/>
    <property type="match status" value="1"/>
</dbReference>
<dbReference type="GO" id="GO:0005524">
    <property type="term" value="F:ATP binding"/>
    <property type="evidence" value="ECO:0007669"/>
    <property type="project" value="UniProtKB-KW"/>
</dbReference>
<accession>A0AAQ3RS39</accession>
<dbReference type="GO" id="GO:0006271">
    <property type="term" value="P:DNA strand elongation involved in DNA replication"/>
    <property type="evidence" value="ECO:0007669"/>
    <property type="project" value="TreeGrafter"/>
</dbReference>
<evidence type="ECO:0000256" key="9">
    <source>
        <dbReference type="ARBA" id="ARBA00023125"/>
    </source>
</evidence>